<reference evidence="2 3" key="1">
    <citation type="submission" date="2007-08" db="EMBL/GenBank/DDBJ databases">
        <title>Complete sequence of Roseiflexus castenholzii DSM 13941.</title>
        <authorList>
            <consortium name="US DOE Joint Genome Institute"/>
            <person name="Copeland A."/>
            <person name="Lucas S."/>
            <person name="Lapidus A."/>
            <person name="Barry K."/>
            <person name="Glavina del Rio T."/>
            <person name="Dalin E."/>
            <person name="Tice H."/>
            <person name="Pitluck S."/>
            <person name="Thompson L.S."/>
            <person name="Brettin T."/>
            <person name="Bruce D."/>
            <person name="Detter J.C."/>
            <person name="Han C."/>
            <person name="Tapia R."/>
            <person name="Schmutz J."/>
            <person name="Larimer F."/>
            <person name="Land M."/>
            <person name="Hauser L."/>
            <person name="Kyrpides N."/>
            <person name="Mikhailova N."/>
            <person name="Bryant D.A."/>
            <person name="Hanada S."/>
            <person name="Tsukatani Y."/>
            <person name="Richardson P."/>
        </authorList>
    </citation>
    <scope>NUCLEOTIDE SEQUENCE [LARGE SCALE GENOMIC DNA]</scope>
    <source>
        <strain evidence="3">DSM 13941 / HLO8</strain>
    </source>
</reference>
<keyword evidence="3" id="KW-1185">Reference proteome</keyword>
<evidence type="ECO:0000259" key="1">
    <source>
        <dbReference type="Pfam" id="PF01909"/>
    </source>
</evidence>
<dbReference type="PANTHER" id="PTHR33933">
    <property type="entry name" value="NUCLEOTIDYLTRANSFERASE"/>
    <property type="match status" value="1"/>
</dbReference>
<name>A7NKJ0_ROSCS</name>
<evidence type="ECO:0000313" key="2">
    <source>
        <dbReference type="EMBL" id="ABU58010.1"/>
    </source>
</evidence>
<proteinExistence type="predicted"/>
<dbReference type="eggNOG" id="COG1708">
    <property type="taxonomic scope" value="Bacteria"/>
</dbReference>
<dbReference type="InterPro" id="IPR052548">
    <property type="entry name" value="Type_VII_TA_antitoxin"/>
</dbReference>
<gene>
    <name evidence="2" type="ordered locus">Rcas_1920</name>
</gene>
<dbReference type="Gene3D" id="3.30.460.10">
    <property type="entry name" value="Beta Polymerase, domain 2"/>
    <property type="match status" value="1"/>
</dbReference>
<dbReference type="Pfam" id="PF01909">
    <property type="entry name" value="NTP_transf_2"/>
    <property type="match status" value="1"/>
</dbReference>
<dbReference type="PANTHER" id="PTHR33933:SF3">
    <property type="entry name" value="PROTEIN ADENYLYLTRANSFERASE MJ0604-RELATED"/>
    <property type="match status" value="1"/>
</dbReference>
<protein>
    <submittedName>
        <fullName evidence="2">DNA polymerase beta domain protein region</fullName>
    </submittedName>
</protein>
<dbReference type="Proteomes" id="UP000000263">
    <property type="component" value="Chromosome"/>
</dbReference>
<organism evidence="2 3">
    <name type="scientific">Roseiflexus castenholzii (strain DSM 13941 / HLO8)</name>
    <dbReference type="NCBI Taxonomy" id="383372"/>
    <lineage>
        <taxon>Bacteria</taxon>
        <taxon>Bacillati</taxon>
        <taxon>Chloroflexota</taxon>
        <taxon>Chloroflexia</taxon>
        <taxon>Chloroflexales</taxon>
        <taxon>Roseiflexineae</taxon>
        <taxon>Roseiflexaceae</taxon>
        <taxon>Roseiflexus</taxon>
    </lineage>
</organism>
<sequence length="116" mass="13124">MIVQYPQTYPPVTDALLREIVARICAVGDPIKIILFGSRARGDARSDSDIDLLIIEESRLPRYRRSARYLSALIGLFPAKDVVVWTPDEVAQWANVPHAFITTALREGRVLYERCP</sequence>
<dbReference type="KEGG" id="rca:Rcas_1920"/>
<accession>A7NKJ0</accession>
<dbReference type="AlphaFoldDB" id="A7NKJ0"/>
<dbReference type="CDD" id="cd05403">
    <property type="entry name" value="NT_KNTase_like"/>
    <property type="match status" value="1"/>
</dbReference>
<dbReference type="OrthoDB" id="165051at2"/>
<dbReference type="InterPro" id="IPR043519">
    <property type="entry name" value="NT_sf"/>
</dbReference>
<dbReference type="EMBL" id="CP000804">
    <property type="protein sequence ID" value="ABU58010.1"/>
    <property type="molecule type" value="Genomic_DNA"/>
</dbReference>
<dbReference type="InterPro" id="IPR002934">
    <property type="entry name" value="Polymerase_NTP_transf_dom"/>
</dbReference>
<evidence type="ECO:0000313" key="3">
    <source>
        <dbReference type="Proteomes" id="UP000000263"/>
    </source>
</evidence>
<feature type="domain" description="Polymerase nucleotidyl transferase" evidence="1">
    <location>
        <begin position="18"/>
        <end position="76"/>
    </location>
</feature>
<dbReference type="GO" id="GO:0016779">
    <property type="term" value="F:nucleotidyltransferase activity"/>
    <property type="evidence" value="ECO:0007669"/>
    <property type="project" value="InterPro"/>
</dbReference>
<dbReference type="HOGENOM" id="CLU_130257_3_1_0"/>
<dbReference type="RefSeq" id="WP_012120435.1">
    <property type="nucleotide sequence ID" value="NC_009767.1"/>
</dbReference>
<dbReference type="SUPFAM" id="SSF81301">
    <property type="entry name" value="Nucleotidyltransferase"/>
    <property type="match status" value="1"/>
</dbReference>
<dbReference type="STRING" id="383372.Rcas_1920"/>